<feature type="transmembrane region" description="Helical" evidence="5">
    <location>
        <begin position="284"/>
        <end position="308"/>
    </location>
</feature>
<dbReference type="HOGENOM" id="CLU_1485216_0_0_1"/>
<gene>
    <name evidence="7" type="primary">LOC103171089</name>
</gene>
<reference evidence="7 8" key="1">
    <citation type="journal article" date="2008" name="Nature">
        <title>Genome analysis of the platypus reveals unique signatures of evolution.</title>
        <authorList>
            <person name="Warren W.C."/>
            <person name="Hillier L.W."/>
            <person name="Marshall Graves J.A."/>
            <person name="Birney E."/>
            <person name="Ponting C.P."/>
            <person name="Grutzner F."/>
            <person name="Belov K."/>
            <person name="Miller W."/>
            <person name="Clarke L."/>
            <person name="Chinwalla A.T."/>
            <person name="Yang S.P."/>
            <person name="Heger A."/>
            <person name="Locke D.P."/>
            <person name="Miethke P."/>
            <person name="Waters P.D."/>
            <person name="Veyrunes F."/>
            <person name="Fulton L."/>
            <person name="Fulton B."/>
            <person name="Graves T."/>
            <person name="Wallis J."/>
            <person name="Puente X.S."/>
            <person name="Lopez-Otin C."/>
            <person name="Ordonez G.R."/>
            <person name="Eichler E.E."/>
            <person name="Chen L."/>
            <person name="Cheng Z."/>
            <person name="Deakin J.E."/>
            <person name="Alsop A."/>
            <person name="Thompson K."/>
            <person name="Kirby P."/>
            <person name="Papenfuss A.T."/>
            <person name="Wakefield M.J."/>
            <person name="Olender T."/>
            <person name="Lancet D."/>
            <person name="Huttley G.A."/>
            <person name="Smit A.F."/>
            <person name="Pask A."/>
            <person name="Temple-Smith P."/>
            <person name="Batzer M.A."/>
            <person name="Walker J.A."/>
            <person name="Konkel M.K."/>
            <person name="Harris R.S."/>
            <person name="Whittington C.M."/>
            <person name="Wong E.S."/>
            <person name="Gemmell N.J."/>
            <person name="Buschiazzo E."/>
            <person name="Vargas Jentzsch I.M."/>
            <person name="Merkel A."/>
            <person name="Schmitz J."/>
            <person name="Zemann A."/>
            <person name="Churakov G."/>
            <person name="Kriegs J.O."/>
            <person name="Brosius J."/>
            <person name="Murchison E.P."/>
            <person name="Sachidanandam R."/>
            <person name="Smith C."/>
            <person name="Hannon G.J."/>
            <person name="Tsend-Ayush E."/>
            <person name="McMillan D."/>
            <person name="Attenborough R."/>
            <person name="Rens W."/>
            <person name="Ferguson-Smith M."/>
            <person name="Lefevre C.M."/>
            <person name="Sharp J.A."/>
            <person name="Nicholas K.R."/>
            <person name="Ray D.A."/>
            <person name="Kube M."/>
            <person name="Reinhardt R."/>
            <person name="Pringle T.H."/>
            <person name="Taylor J."/>
            <person name="Jones R.C."/>
            <person name="Nixon B."/>
            <person name="Dacheux J.L."/>
            <person name="Niwa H."/>
            <person name="Sekita Y."/>
            <person name="Huang X."/>
            <person name="Stark A."/>
            <person name="Kheradpour P."/>
            <person name="Kellis M."/>
            <person name="Flicek P."/>
            <person name="Chen Y."/>
            <person name="Webber C."/>
            <person name="Hardison R."/>
            <person name="Nelson J."/>
            <person name="Hallsworth-Pepin K."/>
            <person name="Delehaunty K."/>
            <person name="Markovic C."/>
            <person name="Minx P."/>
            <person name="Feng Y."/>
            <person name="Kremitzki C."/>
            <person name="Mitreva M."/>
            <person name="Glasscock J."/>
            <person name="Wylie T."/>
            <person name="Wohldmann P."/>
            <person name="Thiru P."/>
            <person name="Nhan M.N."/>
            <person name="Pohl C.S."/>
            <person name="Smith S.M."/>
            <person name="Hou S."/>
            <person name="Nefedov M."/>
            <person name="de Jong P.J."/>
            <person name="Renfree M.B."/>
            <person name="Mardis E.R."/>
            <person name="Wilson R.K."/>
        </authorList>
    </citation>
    <scope>NUCLEOTIDE SEQUENCE [LARGE SCALE GENOMIC DNA]</scope>
    <source>
        <strain evidence="7 8">Glennie</strain>
    </source>
</reference>
<dbReference type="InterPro" id="IPR007110">
    <property type="entry name" value="Ig-like_dom"/>
</dbReference>
<feature type="domain" description="Ig-like" evidence="6">
    <location>
        <begin position="192"/>
        <end position="274"/>
    </location>
</feature>
<dbReference type="InterPro" id="IPR036179">
    <property type="entry name" value="Ig-like_dom_sf"/>
</dbReference>
<evidence type="ECO:0000259" key="6">
    <source>
        <dbReference type="PROSITE" id="PS50835"/>
    </source>
</evidence>
<dbReference type="SMART" id="SM00408">
    <property type="entry name" value="IGc2"/>
    <property type="match status" value="2"/>
</dbReference>
<dbReference type="InterPro" id="IPR013106">
    <property type="entry name" value="Ig_V-set"/>
</dbReference>
<dbReference type="Pfam" id="PF07686">
    <property type="entry name" value="V-set"/>
    <property type="match status" value="1"/>
</dbReference>
<dbReference type="InterPro" id="IPR013098">
    <property type="entry name" value="Ig_I-set"/>
</dbReference>
<organism evidence="7 8">
    <name type="scientific">Ornithorhynchus anatinus</name>
    <name type="common">Duckbill platypus</name>
    <dbReference type="NCBI Taxonomy" id="9258"/>
    <lineage>
        <taxon>Eukaryota</taxon>
        <taxon>Metazoa</taxon>
        <taxon>Chordata</taxon>
        <taxon>Craniata</taxon>
        <taxon>Vertebrata</taxon>
        <taxon>Euteleostomi</taxon>
        <taxon>Mammalia</taxon>
        <taxon>Monotremata</taxon>
        <taxon>Ornithorhynchidae</taxon>
        <taxon>Ornithorhynchus</taxon>
    </lineage>
</organism>
<dbReference type="InterPro" id="IPR013783">
    <property type="entry name" value="Ig-like_fold"/>
</dbReference>
<evidence type="ECO:0000256" key="1">
    <source>
        <dbReference type="ARBA" id="ARBA00004370"/>
    </source>
</evidence>
<dbReference type="GO" id="GO:0016020">
    <property type="term" value="C:membrane"/>
    <property type="evidence" value="ECO:0007669"/>
    <property type="project" value="UniProtKB-SubCell"/>
</dbReference>
<sequence>MTRPSLGSQVRNPRWLWIVSCDFQLKILLPFPSATRLEDALAKAVPAAAAMLTEDTLWKRRQSLWVMIPIMLIWQISYWHTEAMKDQERKVVTVGSSVPLSAPLRTSSSQLIQWEFIGDIPLQVIVEYSNTTGRMTVYPPYKGRVQFSPENSSLLLMNVQETDSGTYKVVFDLNEKEAKKTLLKVIKPISKPQMRINTSLTGSAARLSCEVAEGQVDAVVWMKDGQPLPPEKCYQLSDNQSVLSIKKLERSDCGSFSCNVSNEIQWQEASLNVSVQGIPSNFQWALICAAVALVIFGFSASVFLFLLFKQKQQRKTLPMTLNATAFIGAILFVISISFSVRTIYDFQGQGCAELSHLTFSLAIPALITFIFFLVLSVVYFRRKKRSILENQKTWSHHVHVGIPNDSSNQVKEVELKNLKSNP</sequence>
<keyword evidence="5" id="KW-1133">Transmembrane helix</keyword>
<evidence type="ECO:0000256" key="2">
    <source>
        <dbReference type="ARBA" id="ARBA00022729"/>
    </source>
</evidence>
<comment type="subcellular location">
    <subcellularLocation>
        <location evidence="1">Membrane</location>
    </subcellularLocation>
</comment>
<evidence type="ECO:0000256" key="5">
    <source>
        <dbReference type="SAM" id="Phobius"/>
    </source>
</evidence>
<dbReference type="PROSITE" id="PS50835">
    <property type="entry name" value="IG_LIKE"/>
    <property type="match status" value="1"/>
</dbReference>
<protein>
    <recommendedName>
        <fullName evidence="6">Ig-like domain-containing protein</fullName>
    </recommendedName>
</protein>
<dbReference type="AlphaFoldDB" id="F6Z724"/>
<keyword evidence="8" id="KW-1185">Reference proteome</keyword>
<feature type="transmembrane region" description="Helical" evidence="5">
    <location>
        <begin position="356"/>
        <end position="380"/>
    </location>
</feature>
<dbReference type="Ensembl" id="ENSOANT00000013906.2">
    <property type="protein sequence ID" value="ENSOANP00000013903.2"/>
    <property type="gene ID" value="ENSOANG00000008725.2"/>
</dbReference>
<dbReference type="InterPro" id="IPR003599">
    <property type="entry name" value="Ig_sub"/>
</dbReference>
<dbReference type="InterPro" id="IPR003598">
    <property type="entry name" value="Ig_sub2"/>
</dbReference>
<dbReference type="Proteomes" id="UP000002279">
    <property type="component" value="Chromosome 6"/>
</dbReference>
<dbReference type="Bgee" id="ENSOANG00000008725">
    <property type="expression patterns" value="Expressed in ovary and 4 other cell types or tissues"/>
</dbReference>
<keyword evidence="2" id="KW-0732">Signal</keyword>
<name>F6Z724_ORNAN</name>
<proteinExistence type="predicted"/>
<dbReference type="SUPFAM" id="SSF48726">
    <property type="entry name" value="Immunoglobulin"/>
    <property type="match status" value="2"/>
</dbReference>
<dbReference type="Gene3D" id="2.60.40.10">
    <property type="entry name" value="Immunoglobulins"/>
    <property type="match status" value="2"/>
</dbReference>
<reference evidence="7" key="2">
    <citation type="submission" date="2025-08" db="UniProtKB">
        <authorList>
            <consortium name="Ensembl"/>
        </authorList>
    </citation>
    <scope>IDENTIFICATION</scope>
    <source>
        <strain evidence="7">Glennie</strain>
    </source>
</reference>
<evidence type="ECO:0000256" key="3">
    <source>
        <dbReference type="ARBA" id="ARBA00023136"/>
    </source>
</evidence>
<evidence type="ECO:0000313" key="7">
    <source>
        <dbReference type="Ensembl" id="ENSOANP00000013903.2"/>
    </source>
</evidence>
<evidence type="ECO:0000256" key="4">
    <source>
        <dbReference type="ARBA" id="ARBA00023180"/>
    </source>
</evidence>
<accession>F6Z724</accession>
<dbReference type="Pfam" id="PF07679">
    <property type="entry name" value="I-set"/>
    <property type="match status" value="1"/>
</dbReference>
<keyword evidence="3 5" id="KW-0472">Membrane</keyword>
<dbReference type="SMART" id="SM00409">
    <property type="entry name" value="IG"/>
    <property type="match status" value="2"/>
</dbReference>
<evidence type="ECO:0000313" key="8">
    <source>
        <dbReference type="Proteomes" id="UP000002279"/>
    </source>
</evidence>
<keyword evidence="4" id="KW-0325">Glycoprotein</keyword>
<dbReference type="PANTHER" id="PTHR12080:SF59">
    <property type="entry name" value="HEPATIC AND GLIAL CELL ADHESION MOLECULE"/>
    <property type="match status" value="1"/>
</dbReference>
<dbReference type="OMA" id="QWALICA"/>
<keyword evidence="5" id="KW-0812">Transmembrane</keyword>
<feature type="transmembrane region" description="Helical" evidence="5">
    <location>
        <begin position="320"/>
        <end position="344"/>
    </location>
</feature>
<dbReference type="InterPro" id="IPR015631">
    <property type="entry name" value="CD2/SLAM_rcpt"/>
</dbReference>
<dbReference type="GO" id="GO:0006955">
    <property type="term" value="P:immune response"/>
    <property type="evidence" value="ECO:0000318"/>
    <property type="project" value="GO_Central"/>
</dbReference>
<dbReference type="eggNOG" id="ENOG502SATS">
    <property type="taxonomic scope" value="Eukaryota"/>
</dbReference>
<dbReference type="GeneTree" id="ENSGT00940000159186"/>
<dbReference type="InParanoid" id="F6Z724"/>
<dbReference type="PANTHER" id="PTHR12080">
    <property type="entry name" value="SIGNALING LYMPHOCYTIC ACTIVATION MOLECULE"/>
    <property type="match status" value="1"/>
</dbReference>
<reference evidence="7" key="3">
    <citation type="submission" date="2025-09" db="UniProtKB">
        <authorList>
            <consortium name="Ensembl"/>
        </authorList>
    </citation>
    <scope>IDENTIFICATION</scope>
    <source>
        <strain evidence="7">Glennie</strain>
    </source>
</reference>
<dbReference type="GO" id="GO:0005911">
    <property type="term" value="C:cell-cell junction"/>
    <property type="evidence" value="ECO:0000318"/>
    <property type="project" value="GO_Central"/>
</dbReference>